<keyword evidence="1" id="KW-0472">Membrane</keyword>
<dbReference type="EMBL" id="JNGW01000048">
    <property type="protein sequence ID" value="KDR52649.1"/>
    <property type="molecule type" value="Genomic_DNA"/>
</dbReference>
<reference evidence="2 3" key="1">
    <citation type="submission" date="2013-08" db="EMBL/GenBank/DDBJ databases">
        <authorList>
            <person name="Weinstock G."/>
            <person name="Sodergren E."/>
            <person name="Wylie T."/>
            <person name="Fulton L."/>
            <person name="Fulton R."/>
            <person name="Fronick C."/>
            <person name="O'Laughlin M."/>
            <person name="Godfrey J."/>
            <person name="Miner T."/>
            <person name="Herter B."/>
            <person name="Appelbaum E."/>
            <person name="Cordes M."/>
            <person name="Lek S."/>
            <person name="Wollam A."/>
            <person name="Pepin K.H."/>
            <person name="Palsikar V.B."/>
            <person name="Mitreva M."/>
            <person name="Wilson R.K."/>
        </authorList>
    </citation>
    <scope>NUCLEOTIDE SEQUENCE [LARGE SCALE GENOMIC DNA]</scope>
    <source>
        <strain evidence="2 3">ATCC 15930</strain>
    </source>
</reference>
<comment type="caution">
    <text evidence="2">The sequence shown here is derived from an EMBL/GenBank/DDBJ whole genome shotgun (WGS) entry which is preliminary data.</text>
</comment>
<keyword evidence="3" id="KW-1185">Reference proteome</keyword>
<keyword evidence="1" id="KW-1133">Transmembrane helix</keyword>
<evidence type="ECO:0000256" key="1">
    <source>
        <dbReference type="SAM" id="Phobius"/>
    </source>
</evidence>
<protein>
    <recommendedName>
        <fullName evidence="4">DUF2752 domain-containing protein</fullName>
    </recommendedName>
</protein>
<dbReference type="InterPro" id="IPR021215">
    <property type="entry name" value="DUF2752"/>
</dbReference>
<proteinExistence type="predicted"/>
<dbReference type="Pfam" id="PF10825">
    <property type="entry name" value="DUF2752"/>
    <property type="match status" value="1"/>
</dbReference>
<gene>
    <name evidence="2" type="ORF">HMPREF1991_01226</name>
</gene>
<dbReference type="RefSeq" id="WP_018966963.1">
    <property type="nucleotide sequence ID" value="NZ_KL205517.1"/>
</dbReference>
<feature type="transmembrane region" description="Helical" evidence="1">
    <location>
        <begin position="71"/>
        <end position="91"/>
    </location>
</feature>
<evidence type="ECO:0000313" key="2">
    <source>
        <dbReference type="EMBL" id="KDR52649.1"/>
    </source>
</evidence>
<sequence length="133" mass="15156">MTVKKEIKLVTLLYIIGVAWLLLNVIWRINVVICPLRSATGLPCPACGTTRGLKHLLHGELWQAVASNPNVLLVAPAALAFTLALVAGWWFRKPFTQRLYVRTQATLSRKRVFATFVAWELCVWAYLLFRHFH</sequence>
<accession>A0A069QKX4</accession>
<dbReference type="PATRIC" id="fig|1122985.7.peg.1274"/>
<organism evidence="2 3">
    <name type="scientific">Hoylesella loescheii DSM 19665 = JCM 12249 = ATCC 15930</name>
    <dbReference type="NCBI Taxonomy" id="1122985"/>
    <lineage>
        <taxon>Bacteria</taxon>
        <taxon>Pseudomonadati</taxon>
        <taxon>Bacteroidota</taxon>
        <taxon>Bacteroidia</taxon>
        <taxon>Bacteroidales</taxon>
        <taxon>Prevotellaceae</taxon>
        <taxon>Hoylesella</taxon>
    </lineage>
</organism>
<evidence type="ECO:0000313" key="3">
    <source>
        <dbReference type="Proteomes" id="UP000027442"/>
    </source>
</evidence>
<keyword evidence="1" id="KW-0812">Transmembrane</keyword>
<dbReference type="Proteomes" id="UP000027442">
    <property type="component" value="Unassembled WGS sequence"/>
</dbReference>
<evidence type="ECO:0008006" key="4">
    <source>
        <dbReference type="Google" id="ProtNLM"/>
    </source>
</evidence>
<dbReference type="HOGENOM" id="CLU_098258_2_1_10"/>
<dbReference type="AlphaFoldDB" id="A0A069QKX4"/>
<feature type="transmembrane region" description="Helical" evidence="1">
    <location>
        <begin position="112"/>
        <end position="129"/>
    </location>
</feature>
<name>A0A069QKX4_HOYLO</name>
<feature type="transmembrane region" description="Helical" evidence="1">
    <location>
        <begin position="12"/>
        <end position="33"/>
    </location>
</feature>